<feature type="chain" id="PRO_5036696098" description="Lipoprotein" evidence="1">
    <location>
        <begin position="28"/>
        <end position="313"/>
    </location>
</feature>
<evidence type="ECO:0000313" key="3">
    <source>
        <dbReference type="Proteomes" id="UP000649179"/>
    </source>
</evidence>
<gene>
    <name evidence="2" type="ORF">GCM10011519_11570</name>
</gene>
<dbReference type="AlphaFoldDB" id="A0A917BHP1"/>
<dbReference type="RefSeq" id="WP_188778933.1">
    <property type="nucleotide sequence ID" value="NZ_BMKQ01000001.1"/>
</dbReference>
<keyword evidence="1" id="KW-0732">Signal</keyword>
<evidence type="ECO:0000256" key="1">
    <source>
        <dbReference type="SAM" id="SignalP"/>
    </source>
</evidence>
<name>A0A917BHP1_9ACTN</name>
<feature type="signal peptide" evidence="1">
    <location>
        <begin position="1"/>
        <end position="27"/>
    </location>
</feature>
<keyword evidence="3" id="KW-1185">Reference proteome</keyword>
<dbReference type="SUPFAM" id="SSF51197">
    <property type="entry name" value="Clavaminate synthase-like"/>
    <property type="match status" value="1"/>
</dbReference>
<protein>
    <recommendedName>
        <fullName evidence="4">Lipoprotein</fullName>
    </recommendedName>
</protein>
<comment type="caution">
    <text evidence="2">The sequence shown here is derived from an EMBL/GenBank/DDBJ whole genome shotgun (WGS) entry which is preliminary data.</text>
</comment>
<dbReference type="Proteomes" id="UP000649179">
    <property type="component" value="Unassembled WGS sequence"/>
</dbReference>
<dbReference type="EMBL" id="BMKQ01000001">
    <property type="protein sequence ID" value="GGF39623.1"/>
    <property type="molecule type" value="Genomic_DNA"/>
</dbReference>
<reference evidence="2" key="2">
    <citation type="submission" date="2020-09" db="EMBL/GenBank/DDBJ databases">
        <authorList>
            <person name="Sun Q."/>
            <person name="Zhou Y."/>
        </authorList>
    </citation>
    <scope>NUCLEOTIDE SEQUENCE</scope>
    <source>
        <strain evidence="2">CGMCC 1.16067</strain>
    </source>
</reference>
<evidence type="ECO:0008006" key="4">
    <source>
        <dbReference type="Google" id="ProtNLM"/>
    </source>
</evidence>
<proteinExistence type="predicted"/>
<evidence type="ECO:0000313" key="2">
    <source>
        <dbReference type="EMBL" id="GGF39623.1"/>
    </source>
</evidence>
<reference evidence="2" key="1">
    <citation type="journal article" date="2014" name="Int. J. Syst. Evol. Microbiol.">
        <title>Complete genome sequence of Corynebacterium casei LMG S-19264T (=DSM 44701T), isolated from a smear-ripened cheese.</title>
        <authorList>
            <consortium name="US DOE Joint Genome Institute (JGI-PGF)"/>
            <person name="Walter F."/>
            <person name="Albersmeier A."/>
            <person name="Kalinowski J."/>
            <person name="Ruckert C."/>
        </authorList>
    </citation>
    <scope>NUCLEOTIDE SEQUENCE</scope>
    <source>
        <strain evidence="2">CGMCC 1.16067</strain>
    </source>
</reference>
<sequence length="313" mass="33853">MRFSGEGRRRALAVLVAVVLGTTAACGASSSRTVGDAAALTGRRAASPTAAPVPTLPGGRHHVFDGRFLVAYYGTPQTPALGVLGEGDPEQTIARLTTAAAPFQRRGQTPQIVLELIVSVASGSPGGGGDYSHDVPRDVVEPWIAAAHRHGALVVLDLQPGTQDFTRVARRWSWALADPWVGLALDPEWRMHGTQVPGRVFGHTDAAEVDATSAWLDSFTASHRLPEKVFLVHQFRRSMVRQVAQVQRRPHLALVQHVDGYGTPGEKLATYRSVARPDLFTEGFKLFYDADRPLMSAAQVLAVRPRVDFVSFQ</sequence>
<accession>A0A917BHP1</accession>
<dbReference type="PROSITE" id="PS51257">
    <property type="entry name" value="PROKAR_LIPOPROTEIN"/>
    <property type="match status" value="1"/>
</dbReference>
<organism evidence="2 3">
    <name type="scientific">Marmoricola endophyticus</name>
    <dbReference type="NCBI Taxonomy" id="2040280"/>
    <lineage>
        <taxon>Bacteria</taxon>
        <taxon>Bacillati</taxon>
        <taxon>Actinomycetota</taxon>
        <taxon>Actinomycetes</taxon>
        <taxon>Propionibacteriales</taxon>
        <taxon>Nocardioidaceae</taxon>
        <taxon>Marmoricola</taxon>
    </lineage>
</organism>